<dbReference type="InterPro" id="IPR057234">
    <property type="entry name" value="DUF7912"/>
</dbReference>
<feature type="domain" description="Ribosome maturation factor RimP N-terminal" evidence="1">
    <location>
        <begin position="159"/>
        <end position="219"/>
    </location>
</feature>
<dbReference type="Pfam" id="PF02576">
    <property type="entry name" value="RimP_N"/>
    <property type="match status" value="1"/>
</dbReference>
<dbReference type="Gramene" id="Jr15_01860_p1">
    <property type="protein sequence ID" value="cds.Jr15_01860_p1"/>
    <property type="gene ID" value="Jr15_01860"/>
</dbReference>
<feature type="domain" description="DUF7912" evidence="2">
    <location>
        <begin position="221"/>
        <end position="311"/>
    </location>
</feature>
<dbReference type="STRING" id="51240.A0A2I4GZ89"/>
<dbReference type="AlphaFoldDB" id="A0A2I4GZ89"/>
<name>A0A2I4GZ89_JUGRE</name>
<organism evidence="3 4">
    <name type="scientific">Juglans regia</name>
    <name type="common">English walnut</name>
    <dbReference type="NCBI Taxonomy" id="51240"/>
    <lineage>
        <taxon>Eukaryota</taxon>
        <taxon>Viridiplantae</taxon>
        <taxon>Streptophyta</taxon>
        <taxon>Embryophyta</taxon>
        <taxon>Tracheophyta</taxon>
        <taxon>Spermatophyta</taxon>
        <taxon>Magnoliopsida</taxon>
        <taxon>eudicotyledons</taxon>
        <taxon>Gunneridae</taxon>
        <taxon>Pentapetalae</taxon>
        <taxon>rosids</taxon>
        <taxon>fabids</taxon>
        <taxon>Fagales</taxon>
        <taxon>Juglandaceae</taxon>
        <taxon>Juglans</taxon>
    </lineage>
</organism>
<dbReference type="SUPFAM" id="SSF75420">
    <property type="entry name" value="YhbC-like, N-terminal domain"/>
    <property type="match status" value="1"/>
</dbReference>
<dbReference type="KEGG" id="jre:109012155"/>
<evidence type="ECO:0000259" key="2">
    <source>
        <dbReference type="Pfam" id="PF25498"/>
    </source>
</evidence>
<dbReference type="InterPro" id="IPR035956">
    <property type="entry name" value="RimP_N_sf"/>
</dbReference>
<dbReference type="InterPro" id="IPR028989">
    <property type="entry name" value="RimP_N"/>
</dbReference>
<keyword evidence="3" id="KW-1185">Reference proteome</keyword>
<protein>
    <submittedName>
        <fullName evidence="4">Uncharacterized protein LOC109012155</fullName>
    </submittedName>
</protein>
<reference evidence="4" key="1">
    <citation type="submission" date="2025-08" db="UniProtKB">
        <authorList>
            <consortium name="RefSeq"/>
        </authorList>
    </citation>
    <scope>IDENTIFICATION</scope>
    <source>
        <tissue evidence="4">Leaves</tissue>
    </source>
</reference>
<evidence type="ECO:0000313" key="4">
    <source>
        <dbReference type="RefSeq" id="XP_018849209.1"/>
    </source>
</evidence>
<dbReference type="GeneID" id="109012155"/>
<evidence type="ECO:0000259" key="1">
    <source>
        <dbReference type="Pfam" id="PF02576"/>
    </source>
</evidence>
<accession>A0A2I4GZ89</accession>
<dbReference type="InterPro" id="IPR003728">
    <property type="entry name" value="Ribosome_maturation_RimP"/>
</dbReference>
<dbReference type="GO" id="GO:0042274">
    <property type="term" value="P:ribosomal small subunit biogenesis"/>
    <property type="evidence" value="ECO:0007669"/>
    <property type="project" value="InterPro"/>
</dbReference>
<dbReference type="Proteomes" id="UP000235220">
    <property type="component" value="Chromosome 15"/>
</dbReference>
<dbReference type="Pfam" id="PF25498">
    <property type="entry name" value="DUF7912"/>
    <property type="match status" value="1"/>
</dbReference>
<dbReference type="FunCoup" id="A0A2I4GZ89">
    <property type="interactions" value="1186"/>
</dbReference>
<dbReference type="PANTHER" id="PTHR34544:SF1">
    <property type="entry name" value="OS04G0438300 PROTEIN"/>
    <property type="match status" value="1"/>
</dbReference>
<gene>
    <name evidence="4" type="primary">LOC109012155</name>
</gene>
<sequence length="314" mass="35444">MNLIASWNLRTSAVSFPPTITMISCFCRRSLSPYPNLPFPFCTYPFPYAPNRTHIIYAGKRDSEAAEPVLKPSIVEEVSLVDEEDEALFDDFEDETTMDDVDDYFEEEYEEDNAEVCAGDGGGGGGISLAGTWWDEEALRMAEEVSRSFDGDLRIYAFKTMLNSTIQVRIEKLSNKSGSPSMEDIEAFSATYRARLDEAELSKSIPENISLEVSSPGVERVVRIPLDLDRFKDRPMYVKYVNQVAANSSSVESDGVFRLVSFDMESKCCTWGLANVRINREKAGKGRPLSKKQRDWRLNTPFDSICLVRLYSDI</sequence>
<evidence type="ECO:0000313" key="3">
    <source>
        <dbReference type="Proteomes" id="UP000235220"/>
    </source>
</evidence>
<dbReference type="HAMAP" id="MF_01077">
    <property type="entry name" value="RimP"/>
    <property type="match status" value="1"/>
</dbReference>
<dbReference type="OrthoDB" id="1100432at2759"/>
<dbReference type="RefSeq" id="XP_018849209.1">
    <property type="nucleotide sequence ID" value="XM_018993664.2"/>
</dbReference>
<dbReference type="PANTHER" id="PTHR34544">
    <property type="entry name" value="OSJNBA0006B20.18 PROTEIN"/>
    <property type="match status" value="1"/>
</dbReference>
<proteinExistence type="inferred from homology"/>